<name>A0AAX6MDN3_9PEZI</name>
<dbReference type="AlphaFoldDB" id="A0AAX6MDN3"/>
<keyword evidence="2" id="KW-0732">Signal</keyword>
<evidence type="ECO:0000256" key="1">
    <source>
        <dbReference type="PIRSR" id="PIRSR600250-50"/>
    </source>
</evidence>
<evidence type="ECO:0000313" key="3">
    <source>
        <dbReference type="EMBL" id="KAK6950760.1"/>
    </source>
</evidence>
<dbReference type="GO" id="GO:0006508">
    <property type="term" value="P:proteolysis"/>
    <property type="evidence" value="ECO:0007669"/>
    <property type="project" value="InterPro"/>
</dbReference>
<feature type="active site" description="Proton acceptor" evidence="1">
    <location>
        <position position="180"/>
    </location>
</feature>
<organism evidence="3 4">
    <name type="scientific">Daldinia eschscholtzii</name>
    <dbReference type="NCBI Taxonomy" id="292717"/>
    <lineage>
        <taxon>Eukaryota</taxon>
        <taxon>Fungi</taxon>
        <taxon>Dikarya</taxon>
        <taxon>Ascomycota</taxon>
        <taxon>Pezizomycotina</taxon>
        <taxon>Sordariomycetes</taxon>
        <taxon>Xylariomycetidae</taxon>
        <taxon>Xylariales</taxon>
        <taxon>Hypoxylaceae</taxon>
        <taxon>Daldinia</taxon>
    </lineage>
</organism>
<dbReference type="Gene3D" id="2.60.120.700">
    <property type="entry name" value="Peptidase G1"/>
    <property type="match status" value="1"/>
</dbReference>
<protein>
    <submittedName>
        <fullName evidence="3">Uncharacterized protein</fullName>
    </submittedName>
</protein>
<feature type="signal peptide" evidence="2">
    <location>
        <begin position="1"/>
        <end position="16"/>
    </location>
</feature>
<dbReference type="InterPro" id="IPR000250">
    <property type="entry name" value="Peptidase_G1"/>
</dbReference>
<comment type="caution">
    <text evidence="3">The sequence shown here is derived from an EMBL/GenBank/DDBJ whole genome shotgun (WGS) entry which is preliminary data.</text>
</comment>
<dbReference type="PANTHER" id="PTHR37536">
    <property type="entry name" value="PUTATIVE (AFU_ORTHOLOGUE AFUA_3G02970)-RELATED"/>
    <property type="match status" value="1"/>
</dbReference>
<dbReference type="CDD" id="cd13426">
    <property type="entry name" value="Peptidase_G1"/>
    <property type="match status" value="1"/>
</dbReference>
<gene>
    <name evidence="3" type="ORF">Daesc_007285</name>
</gene>
<dbReference type="PRINTS" id="PR00977">
    <property type="entry name" value="SCYTLDPTASE"/>
</dbReference>
<keyword evidence="4" id="KW-1185">Reference proteome</keyword>
<dbReference type="Proteomes" id="UP001369815">
    <property type="component" value="Unassembled WGS sequence"/>
</dbReference>
<dbReference type="InterPro" id="IPR038656">
    <property type="entry name" value="Peptidase_G1_sf"/>
</dbReference>
<feature type="chain" id="PRO_5043915330" evidence="2">
    <location>
        <begin position="17"/>
        <end position="250"/>
    </location>
</feature>
<dbReference type="PANTHER" id="PTHR37536:SF1">
    <property type="entry name" value="ASPERGILLOPEPSIN, PUTAITVE (AFU_ORTHOLOGUE AFUA_7G01200)"/>
    <property type="match status" value="1"/>
</dbReference>
<dbReference type="EMBL" id="JBANMG010000007">
    <property type="protein sequence ID" value="KAK6950760.1"/>
    <property type="molecule type" value="Genomic_DNA"/>
</dbReference>
<proteinExistence type="predicted"/>
<dbReference type="GO" id="GO:0070007">
    <property type="term" value="F:glutamic-type endopeptidase activity"/>
    <property type="evidence" value="ECO:0007669"/>
    <property type="project" value="InterPro"/>
</dbReference>
<evidence type="ECO:0000256" key="2">
    <source>
        <dbReference type="SAM" id="SignalP"/>
    </source>
</evidence>
<dbReference type="InterPro" id="IPR013320">
    <property type="entry name" value="ConA-like_dom_sf"/>
</dbReference>
<accession>A0AAX6MDN3</accession>
<evidence type="ECO:0000313" key="4">
    <source>
        <dbReference type="Proteomes" id="UP001369815"/>
    </source>
</evidence>
<dbReference type="SUPFAM" id="SSF49899">
    <property type="entry name" value="Concanavalin A-like lectins/glucanases"/>
    <property type="match status" value="1"/>
</dbReference>
<dbReference type="Pfam" id="PF01828">
    <property type="entry name" value="Peptidase_A4"/>
    <property type="match status" value="1"/>
</dbReference>
<reference evidence="3 4" key="1">
    <citation type="journal article" date="2024" name="Front Chem Biol">
        <title>Unveiling the potential of Daldinia eschscholtzii MFLUCC 19-0629 through bioactivity and bioinformatics studies for enhanced sustainable agriculture production.</title>
        <authorList>
            <person name="Brooks S."/>
            <person name="Weaver J.A."/>
            <person name="Klomchit A."/>
            <person name="Alharthi S.A."/>
            <person name="Onlamun T."/>
            <person name="Nurani R."/>
            <person name="Vong T.K."/>
            <person name="Alberti F."/>
            <person name="Greco C."/>
        </authorList>
    </citation>
    <scope>NUCLEOTIDE SEQUENCE [LARGE SCALE GENOMIC DNA]</scope>
    <source>
        <strain evidence="3">MFLUCC 19-0629</strain>
    </source>
</reference>
<sequence>MKATLSLSAFFAVALAAPSMHDGFLNPRSTEKTSINWSGAVVQGKNITAVTATFPVLDTKIPTVNETGKHAYQGTAWIGIDGYNKTVCPEGLWQAGVMTSHHALTGEIWFQAWYEWYPDPPVFVDIGDISAGDIIKVALNAPTPTQASVVLENQSTGRGFNQTVNLTQPLCLSSAEWIVERAYTLSGLVGLIDFGTEIISDITYTVGDELHTSIPDDVTIINIINDEDNNVQQTSTEVSGNTIKVTYLGS</sequence>